<dbReference type="GO" id="GO:0008270">
    <property type="term" value="F:zinc ion binding"/>
    <property type="evidence" value="ECO:0007669"/>
    <property type="project" value="InterPro"/>
</dbReference>
<dbReference type="InterPro" id="IPR001878">
    <property type="entry name" value="Znf_CCHC"/>
</dbReference>
<name>A0A087G2Z2_ARAAL</name>
<evidence type="ECO:0000256" key="1">
    <source>
        <dbReference type="SAM" id="MobiDB-lite"/>
    </source>
</evidence>
<organism evidence="3 4">
    <name type="scientific">Arabis alpina</name>
    <name type="common">Alpine rock-cress</name>
    <dbReference type="NCBI Taxonomy" id="50452"/>
    <lineage>
        <taxon>Eukaryota</taxon>
        <taxon>Viridiplantae</taxon>
        <taxon>Streptophyta</taxon>
        <taxon>Embryophyta</taxon>
        <taxon>Tracheophyta</taxon>
        <taxon>Spermatophyta</taxon>
        <taxon>Magnoliopsida</taxon>
        <taxon>eudicotyledons</taxon>
        <taxon>Gunneridae</taxon>
        <taxon>Pentapetalae</taxon>
        <taxon>rosids</taxon>
        <taxon>malvids</taxon>
        <taxon>Brassicales</taxon>
        <taxon>Brassicaceae</taxon>
        <taxon>Arabideae</taxon>
        <taxon>Arabis</taxon>
    </lineage>
</organism>
<dbReference type="PANTHER" id="PTHR31286:SF55">
    <property type="entry name" value="DUF4283 DOMAIN-CONTAINING PROTEIN"/>
    <property type="match status" value="1"/>
</dbReference>
<feature type="compositionally biased region" description="Acidic residues" evidence="1">
    <location>
        <begin position="436"/>
        <end position="453"/>
    </location>
</feature>
<reference evidence="4" key="1">
    <citation type="journal article" date="2015" name="Nat. Plants">
        <title>Genome expansion of Arabis alpina linked with retrotransposition and reduced symmetric DNA methylation.</title>
        <authorList>
            <person name="Willing E.M."/>
            <person name="Rawat V."/>
            <person name="Mandakova T."/>
            <person name="Maumus F."/>
            <person name="James G.V."/>
            <person name="Nordstroem K.J."/>
            <person name="Becker C."/>
            <person name="Warthmann N."/>
            <person name="Chica C."/>
            <person name="Szarzynska B."/>
            <person name="Zytnicki M."/>
            <person name="Albani M.C."/>
            <person name="Kiefer C."/>
            <person name="Bergonzi S."/>
            <person name="Castaings L."/>
            <person name="Mateos J.L."/>
            <person name="Berns M.C."/>
            <person name="Bujdoso N."/>
            <person name="Piofczyk T."/>
            <person name="de Lorenzo L."/>
            <person name="Barrero-Sicilia C."/>
            <person name="Mateos I."/>
            <person name="Piednoel M."/>
            <person name="Hagmann J."/>
            <person name="Chen-Min-Tao R."/>
            <person name="Iglesias-Fernandez R."/>
            <person name="Schuster S.C."/>
            <person name="Alonso-Blanco C."/>
            <person name="Roudier F."/>
            <person name="Carbonero P."/>
            <person name="Paz-Ares J."/>
            <person name="Davis S.J."/>
            <person name="Pecinka A."/>
            <person name="Quesneville H."/>
            <person name="Colot V."/>
            <person name="Lysak M.A."/>
            <person name="Weigel D."/>
            <person name="Coupland G."/>
            <person name="Schneeberger K."/>
        </authorList>
    </citation>
    <scope>NUCLEOTIDE SEQUENCE [LARGE SCALE GENOMIC DNA]</scope>
    <source>
        <strain evidence="4">cv. Pajares</strain>
    </source>
</reference>
<dbReference type="Gene3D" id="4.10.60.10">
    <property type="entry name" value="Zinc finger, CCHC-type"/>
    <property type="match status" value="1"/>
</dbReference>
<dbReference type="InterPro" id="IPR025558">
    <property type="entry name" value="DUF4283"/>
</dbReference>
<feature type="compositionally biased region" description="Low complexity" evidence="1">
    <location>
        <begin position="24"/>
        <end position="60"/>
    </location>
</feature>
<dbReference type="Pfam" id="PF14111">
    <property type="entry name" value="DUF4283"/>
    <property type="match status" value="1"/>
</dbReference>
<evidence type="ECO:0000259" key="2">
    <source>
        <dbReference type="SMART" id="SM00343"/>
    </source>
</evidence>
<feature type="region of interest" description="Disordered" evidence="1">
    <location>
        <begin position="1"/>
        <end position="81"/>
    </location>
</feature>
<sequence>MGKHHGPKPTPHPHPPPKPPIPKPQTKSSVETSVPTTTPKEISPSTERPSTPTRPSTSDSQDLELGEIPPLSPSAPVAPTLVEPGSQIQLPEMLSSAMADEDSTTTPPIPAWSDLFKGPSGKMKKKGTPFLLDSGEICVKIPNEVIQRNHKRWDSFVLGQFHGNLPSPGALHAIFNGIWSRKLRDITISKLGSNTVLIRIPCPSTRIPVWLEFRGVPPHFFSEEGLEHVAGALGHPLHLHPSTANMTNLEVAKVFTIINPSKPLPEAMNVQFESVEIRRIEVACPWLPPICDYCKAVGHSQRRCPTTPITCSACKSTAHADENCPRAKKKDDKVEAHLASVEIKTQSQKKNPKRRKKEKQRQLLLESKALSIQEPEESLPKASKTLKAGKRDSKKRLTADEKGKGHASLDSPADKYLIKEKTRSPTNLVVSSSEESSSEEDSIDAEQVEDSSSDSDTNSHSGEEDNPVDDARFMKVVSRKLQKKKPGSSGKHPKSTPNHP</sequence>
<dbReference type="SUPFAM" id="SSF57756">
    <property type="entry name" value="Retrovirus zinc finger-like domains"/>
    <property type="match status" value="1"/>
</dbReference>
<feature type="domain" description="CCHC-type" evidence="2">
    <location>
        <begin position="290"/>
        <end position="306"/>
    </location>
</feature>
<accession>A0A087G2Z2</accession>
<gene>
    <name evidence="3" type="ORF">AALP_AAs61703U000100</name>
</gene>
<dbReference type="PANTHER" id="PTHR31286">
    <property type="entry name" value="GLYCINE-RICH CELL WALL STRUCTURAL PROTEIN 1.8-LIKE"/>
    <property type="match status" value="1"/>
</dbReference>
<keyword evidence="4" id="KW-1185">Reference proteome</keyword>
<dbReference type="Proteomes" id="UP000029120">
    <property type="component" value="Unassembled WGS sequence"/>
</dbReference>
<evidence type="ECO:0000313" key="4">
    <source>
        <dbReference type="Proteomes" id="UP000029120"/>
    </source>
</evidence>
<dbReference type="Gramene" id="KFK24244">
    <property type="protein sequence ID" value="KFK24244"/>
    <property type="gene ID" value="AALP_AAs61703U000100"/>
</dbReference>
<dbReference type="OrthoDB" id="1939300at2759"/>
<protein>
    <recommendedName>
        <fullName evidence="2">CCHC-type domain-containing protein</fullName>
    </recommendedName>
</protein>
<dbReference type="InterPro" id="IPR036875">
    <property type="entry name" value="Znf_CCHC_sf"/>
</dbReference>
<dbReference type="EMBL" id="KL970870">
    <property type="protein sequence ID" value="KFK24244.1"/>
    <property type="molecule type" value="Genomic_DNA"/>
</dbReference>
<feature type="compositionally biased region" description="Basic and acidic residues" evidence="1">
    <location>
        <begin position="389"/>
        <end position="404"/>
    </location>
</feature>
<dbReference type="InterPro" id="IPR040256">
    <property type="entry name" value="At4g02000-like"/>
</dbReference>
<feature type="compositionally biased region" description="Basic and acidic residues" evidence="1">
    <location>
        <begin position="412"/>
        <end position="423"/>
    </location>
</feature>
<dbReference type="SMART" id="SM00343">
    <property type="entry name" value="ZnF_C2HC"/>
    <property type="match status" value="2"/>
</dbReference>
<dbReference type="AlphaFoldDB" id="A0A087G2Z2"/>
<feature type="compositionally biased region" description="Basic residues" evidence="1">
    <location>
        <begin position="477"/>
        <end position="494"/>
    </location>
</feature>
<evidence type="ECO:0000313" key="3">
    <source>
        <dbReference type="EMBL" id="KFK24244.1"/>
    </source>
</evidence>
<feature type="compositionally biased region" description="Pro residues" evidence="1">
    <location>
        <begin position="8"/>
        <end position="23"/>
    </location>
</feature>
<feature type="region of interest" description="Disordered" evidence="1">
    <location>
        <begin position="340"/>
        <end position="500"/>
    </location>
</feature>
<dbReference type="eggNOG" id="KOG1075">
    <property type="taxonomic scope" value="Eukaryota"/>
</dbReference>
<proteinExistence type="predicted"/>
<feature type="domain" description="CCHC-type" evidence="2">
    <location>
        <begin position="310"/>
        <end position="326"/>
    </location>
</feature>
<dbReference type="GO" id="GO:0003676">
    <property type="term" value="F:nucleic acid binding"/>
    <property type="evidence" value="ECO:0007669"/>
    <property type="project" value="InterPro"/>
</dbReference>
<feature type="compositionally biased region" description="Basic residues" evidence="1">
    <location>
        <begin position="350"/>
        <end position="359"/>
    </location>
</feature>
<dbReference type="OMA" id="NAHADEN"/>